<dbReference type="OrthoDB" id="2544866at2759"/>
<evidence type="ECO:0000313" key="1">
    <source>
        <dbReference type="EMBL" id="SPO28662.1"/>
    </source>
</evidence>
<gene>
    <name evidence="1" type="ORF">UTRI_04540</name>
</gene>
<proteinExistence type="predicted"/>
<reference evidence="1 2" key="1">
    <citation type="submission" date="2018-03" db="EMBL/GenBank/DDBJ databases">
        <authorList>
            <person name="Guldener U."/>
        </authorList>
    </citation>
    <scope>NUCLEOTIDE SEQUENCE [LARGE SCALE GENOMIC DNA]</scope>
    <source>
        <strain evidence="1 2">NBRC100155</strain>
    </source>
</reference>
<accession>A0A5C3EDT6</accession>
<organism evidence="1 2">
    <name type="scientific">Ustilago trichophora</name>
    <dbReference type="NCBI Taxonomy" id="86804"/>
    <lineage>
        <taxon>Eukaryota</taxon>
        <taxon>Fungi</taxon>
        <taxon>Dikarya</taxon>
        <taxon>Basidiomycota</taxon>
        <taxon>Ustilaginomycotina</taxon>
        <taxon>Ustilaginomycetes</taxon>
        <taxon>Ustilaginales</taxon>
        <taxon>Ustilaginaceae</taxon>
        <taxon>Ustilago</taxon>
    </lineage>
</organism>
<dbReference type="Proteomes" id="UP000324022">
    <property type="component" value="Unassembled WGS sequence"/>
</dbReference>
<dbReference type="EMBL" id="OOIN01000024">
    <property type="protein sequence ID" value="SPO28662.1"/>
    <property type="molecule type" value="Genomic_DNA"/>
</dbReference>
<name>A0A5C3EDT6_9BASI</name>
<sequence>MDPGAGSSNRIPGLTFSQLENGYFQRNPSFSAVHPSYLTSNYDETLFYDGKPIFRFRKDTNPIAEYKLQQAFADFGGFHAQVSGSNRVISIAKHPSNPEIAALEAPAASDVVAGVMRAEQTGRTFGRNAASIAHGWGASTVPMRRGRFGRSKPARSPPSWEVIHASTPSDGNADLRYLRQQRDENRFMRFINDAGTLSLGISANAEGKIQHQHFDIHNGRVLFHGF</sequence>
<evidence type="ECO:0000313" key="2">
    <source>
        <dbReference type="Proteomes" id="UP000324022"/>
    </source>
</evidence>
<keyword evidence="2" id="KW-1185">Reference proteome</keyword>
<dbReference type="AlphaFoldDB" id="A0A5C3EDT6"/>
<protein>
    <submittedName>
        <fullName evidence="1">Uncharacterized protein</fullName>
    </submittedName>
</protein>